<organism evidence="2 3">
    <name type="scientific">Teichococcus deserti</name>
    <dbReference type="NCBI Taxonomy" id="1817963"/>
    <lineage>
        <taxon>Bacteria</taxon>
        <taxon>Pseudomonadati</taxon>
        <taxon>Pseudomonadota</taxon>
        <taxon>Alphaproteobacteria</taxon>
        <taxon>Acetobacterales</taxon>
        <taxon>Roseomonadaceae</taxon>
        <taxon>Roseomonas</taxon>
    </lineage>
</organism>
<proteinExistence type="predicted"/>
<dbReference type="Pfam" id="PF00534">
    <property type="entry name" value="Glycos_transf_1"/>
    <property type="match status" value="1"/>
</dbReference>
<dbReference type="RefSeq" id="WP_076958407.1">
    <property type="nucleotide sequence ID" value="NZ_MLCO01000170.1"/>
</dbReference>
<name>A0A1V2H0I8_9PROT</name>
<evidence type="ECO:0000259" key="1">
    <source>
        <dbReference type="Pfam" id="PF00534"/>
    </source>
</evidence>
<comment type="caution">
    <text evidence="2">The sequence shown here is derived from an EMBL/GenBank/DDBJ whole genome shotgun (WGS) entry which is preliminary data.</text>
</comment>
<dbReference type="PANTHER" id="PTHR12526">
    <property type="entry name" value="GLYCOSYLTRANSFERASE"/>
    <property type="match status" value="1"/>
</dbReference>
<dbReference type="GO" id="GO:0016757">
    <property type="term" value="F:glycosyltransferase activity"/>
    <property type="evidence" value="ECO:0007669"/>
    <property type="project" value="InterPro"/>
</dbReference>
<dbReference type="AlphaFoldDB" id="A0A1V2H0I8"/>
<dbReference type="PANTHER" id="PTHR12526:SF590">
    <property type="entry name" value="ALPHA-MALTOSE-1-PHOSPHATE SYNTHASE"/>
    <property type="match status" value="1"/>
</dbReference>
<accession>A0A1V2H0I8</accession>
<dbReference type="SUPFAM" id="SSF53756">
    <property type="entry name" value="UDP-Glycosyltransferase/glycogen phosphorylase"/>
    <property type="match status" value="1"/>
</dbReference>
<evidence type="ECO:0000313" key="3">
    <source>
        <dbReference type="Proteomes" id="UP000188879"/>
    </source>
</evidence>
<gene>
    <name evidence="2" type="ORF">BKE38_16420</name>
</gene>
<keyword evidence="3" id="KW-1185">Reference proteome</keyword>
<dbReference type="CDD" id="cd03801">
    <property type="entry name" value="GT4_PimA-like"/>
    <property type="match status" value="1"/>
</dbReference>
<dbReference type="InterPro" id="IPR001296">
    <property type="entry name" value="Glyco_trans_1"/>
</dbReference>
<evidence type="ECO:0000313" key="2">
    <source>
        <dbReference type="EMBL" id="ONG51268.1"/>
    </source>
</evidence>
<dbReference type="EMBL" id="MLCO01000170">
    <property type="protein sequence ID" value="ONG51268.1"/>
    <property type="molecule type" value="Genomic_DNA"/>
</dbReference>
<sequence length="342" mass="37534">MQWILMGSSRGGYDHHWITRFVPASRHRFFDLHAPYDHDRSRKASSAGQWLDYFRHAFRGIRAARLAGDPKVGALTVFPQLATATGLLKRAFGLKRLPVLAWSFNMGQDHGGLKMRLARIGLQAVDCIVVHSRQEIATYSKSFGLPEDRFTFVPFSVNVLHPTVEEDEKKPFLLAMGSANRDYASLFEAVRGLDIPLLVVAGAHAVEGLDRPPNVEVRAGLTLEECHVLAQRARLSVVPVANIWSGSGQVTFIEAMMFARPVVTTRSIGSADYVVDGENGVLVPPADPAALRAAILSLWEDEATRARLGANARQYALDNLTHEAAAATMAQLCDRLQSKIGA</sequence>
<protein>
    <recommendedName>
        <fullName evidence="1">Glycosyl transferase family 1 domain-containing protein</fullName>
    </recommendedName>
</protein>
<dbReference type="Proteomes" id="UP000188879">
    <property type="component" value="Unassembled WGS sequence"/>
</dbReference>
<reference evidence="2 3" key="1">
    <citation type="submission" date="2016-10" db="EMBL/GenBank/DDBJ databases">
        <title>Draft Genome sequence of Roseomonas sp. strain M3.</title>
        <authorList>
            <person name="Subhash Y."/>
            <person name="Lee S."/>
        </authorList>
    </citation>
    <scope>NUCLEOTIDE SEQUENCE [LARGE SCALE GENOMIC DNA]</scope>
    <source>
        <strain evidence="2 3">M3</strain>
    </source>
</reference>
<feature type="domain" description="Glycosyl transferase family 1" evidence="1">
    <location>
        <begin position="165"/>
        <end position="314"/>
    </location>
</feature>
<dbReference type="Gene3D" id="3.40.50.2000">
    <property type="entry name" value="Glycogen Phosphorylase B"/>
    <property type="match status" value="1"/>
</dbReference>